<dbReference type="RefSeq" id="WP_090668654.1">
    <property type="nucleotide sequence ID" value="NZ_FNIT01000001.1"/>
</dbReference>
<gene>
    <name evidence="2" type="ORF">SAMN05192530_101631</name>
</gene>
<evidence type="ECO:0000313" key="2">
    <source>
        <dbReference type="EMBL" id="SDN65976.1"/>
    </source>
</evidence>
<sequence length="244" mass="24632">MIVRTLLVALVAGILAGAAVTPLQHLKTTPLILEAETFEGGGHDHAPHAHSALALVTPAHAHAPAGSDGEASGTAERLAGSLLANLVLGAGFALLLSAASLAANRPITRRNGALWGLAGFAVLTLAPALGLPPELPAMPAADLHARQIWWLATVLMTAGGAAILVFRRETAARLGAVALLVLPHLVGAPHPADIASPVPASLAAEFVMASLLVSAAFWALAGLFTGILAERFAGARRPAGLRAA</sequence>
<proteinExistence type="predicted"/>
<evidence type="ECO:0000256" key="1">
    <source>
        <dbReference type="SAM" id="Phobius"/>
    </source>
</evidence>
<dbReference type="Pfam" id="PF09490">
    <property type="entry name" value="CbtA"/>
    <property type="match status" value="1"/>
</dbReference>
<keyword evidence="3" id="KW-1185">Reference proteome</keyword>
<dbReference type="AlphaFoldDB" id="A0A1H0D7M8"/>
<keyword evidence="1" id="KW-1133">Transmembrane helix</keyword>
<evidence type="ECO:0000313" key="3">
    <source>
        <dbReference type="Proteomes" id="UP000198793"/>
    </source>
</evidence>
<dbReference type="OrthoDB" id="9813640at2"/>
<accession>A0A1H0D7M8</accession>
<protein>
    <submittedName>
        <fullName evidence="2">Cobalt transporter subunit CbtA</fullName>
    </submittedName>
</protein>
<dbReference type="InterPro" id="IPR012666">
    <property type="entry name" value="CbtA_put"/>
</dbReference>
<feature type="transmembrane region" description="Helical" evidence="1">
    <location>
        <begin position="171"/>
        <end position="187"/>
    </location>
</feature>
<dbReference type="NCBIfam" id="TIGR02458">
    <property type="entry name" value="CbtA"/>
    <property type="match status" value="1"/>
</dbReference>
<dbReference type="EMBL" id="FNIT01000001">
    <property type="protein sequence ID" value="SDN65976.1"/>
    <property type="molecule type" value="Genomic_DNA"/>
</dbReference>
<dbReference type="Proteomes" id="UP000198793">
    <property type="component" value="Unassembled WGS sequence"/>
</dbReference>
<keyword evidence="1" id="KW-0812">Transmembrane</keyword>
<feature type="transmembrane region" description="Helical" evidence="1">
    <location>
        <begin position="114"/>
        <end position="132"/>
    </location>
</feature>
<reference evidence="2 3" key="1">
    <citation type="submission" date="2016-10" db="EMBL/GenBank/DDBJ databases">
        <authorList>
            <person name="de Groot N.N."/>
        </authorList>
    </citation>
    <scope>NUCLEOTIDE SEQUENCE [LARGE SCALE GENOMIC DNA]</scope>
    <source>
        <strain evidence="3">L7-484,KACC 16230,DSM 25025</strain>
    </source>
</reference>
<feature type="transmembrane region" description="Helical" evidence="1">
    <location>
        <begin position="207"/>
        <end position="229"/>
    </location>
</feature>
<keyword evidence="1" id="KW-0472">Membrane</keyword>
<organism evidence="2 3">
    <name type="scientific">Aureimonas jatrophae</name>
    <dbReference type="NCBI Taxonomy" id="1166073"/>
    <lineage>
        <taxon>Bacteria</taxon>
        <taxon>Pseudomonadati</taxon>
        <taxon>Pseudomonadota</taxon>
        <taxon>Alphaproteobacteria</taxon>
        <taxon>Hyphomicrobiales</taxon>
        <taxon>Aurantimonadaceae</taxon>
        <taxon>Aureimonas</taxon>
    </lineage>
</organism>
<name>A0A1H0D7M8_9HYPH</name>
<dbReference type="STRING" id="1166073.SAMN05192530_101631"/>
<feature type="transmembrane region" description="Helical" evidence="1">
    <location>
        <begin position="147"/>
        <end position="166"/>
    </location>
</feature>
<feature type="transmembrane region" description="Helical" evidence="1">
    <location>
        <begin position="82"/>
        <end position="102"/>
    </location>
</feature>